<dbReference type="EMBL" id="JACAZH010000014">
    <property type="protein sequence ID" value="KAF7350735.1"/>
    <property type="molecule type" value="Genomic_DNA"/>
</dbReference>
<dbReference type="AlphaFoldDB" id="A0A8H6Y2V6"/>
<evidence type="ECO:0000313" key="3">
    <source>
        <dbReference type="Proteomes" id="UP000623467"/>
    </source>
</evidence>
<sequence>MGDSPSHPDPDIVPEAWNAPDMDTDVVLNGEDDDSAAPTHSALPTTRPRITPADSDGGCESEHLEGFPLANDENIDDLDPELDEELLTQHHLTAAELLEGEFVSEEMQRHGGNKTNYVPLHRPNGESLDPLNLPLRTHDEFIDDAVAVDTAPSDAEAKRRSKATGINGLPILATLSSLSFPDSFGHDLMHLIPENIVKNLLTLWTGDFKGLDEGVGEYKLQPAVVTQIGDACVAAGDTTPAAFGARVPNLATQQHYFTAESYTLFTTLLGPIILRDRFAKPKYYKHFIELVSIFNDCLALTIDRDYVDNELRTRIYKWVKDFEKYYYQYDPERLSVCTLTLHAMLHIPDDILNAGPMWCYWNYVTERFVGFLVRSSKSRKNPYASFARRLREIAQNNLIKIKYQLHRELDLSDRHEEESRGHTIASYPNICVLRPRMRGPLAPPVLKAVKNYLLRTFEISEDEISFTGGGDKIHAAELVMYSERNMTRDASFMKYSHSVDLNRNHRNKPIHYQREVAYGQLLRIIEFDADLPSALSDQGQLIEQARTLWIAIMRPVKILAKSKRLNTPYYQDNKFEPIEAIDVDDISCLVARIPDHEPGPRRWALGERHDAMGATEDGTE</sequence>
<reference evidence="2" key="1">
    <citation type="submission" date="2020-05" db="EMBL/GenBank/DDBJ databases">
        <title>Mycena genomes resolve the evolution of fungal bioluminescence.</title>
        <authorList>
            <person name="Tsai I.J."/>
        </authorList>
    </citation>
    <scope>NUCLEOTIDE SEQUENCE</scope>
    <source>
        <strain evidence="2">160909Yilan</strain>
    </source>
</reference>
<keyword evidence="3" id="KW-1185">Reference proteome</keyword>
<organism evidence="2 3">
    <name type="scientific">Mycena sanguinolenta</name>
    <dbReference type="NCBI Taxonomy" id="230812"/>
    <lineage>
        <taxon>Eukaryota</taxon>
        <taxon>Fungi</taxon>
        <taxon>Dikarya</taxon>
        <taxon>Basidiomycota</taxon>
        <taxon>Agaricomycotina</taxon>
        <taxon>Agaricomycetes</taxon>
        <taxon>Agaricomycetidae</taxon>
        <taxon>Agaricales</taxon>
        <taxon>Marasmiineae</taxon>
        <taxon>Mycenaceae</taxon>
        <taxon>Mycena</taxon>
    </lineage>
</organism>
<dbReference type="OrthoDB" id="6613063at2759"/>
<name>A0A8H6Y2V6_9AGAR</name>
<comment type="caution">
    <text evidence="2">The sequence shown here is derived from an EMBL/GenBank/DDBJ whole genome shotgun (WGS) entry which is preliminary data.</text>
</comment>
<protein>
    <submittedName>
        <fullName evidence="2">Uncharacterized protein</fullName>
    </submittedName>
</protein>
<dbReference type="PANTHER" id="PTHR46579">
    <property type="entry name" value="F5/8 TYPE C DOMAIN-CONTAINING PROTEIN-RELATED"/>
    <property type="match status" value="1"/>
</dbReference>
<gene>
    <name evidence="2" type="ORF">MSAN_01634600</name>
</gene>
<proteinExistence type="predicted"/>
<dbReference type="Proteomes" id="UP000623467">
    <property type="component" value="Unassembled WGS sequence"/>
</dbReference>
<feature type="region of interest" description="Disordered" evidence="1">
    <location>
        <begin position="600"/>
        <end position="620"/>
    </location>
</feature>
<accession>A0A8H6Y2V6</accession>
<evidence type="ECO:0000313" key="2">
    <source>
        <dbReference type="EMBL" id="KAF7350735.1"/>
    </source>
</evidence>
<feature type="compositionally biased region" description="Basic and acidic residues" evidence="1">
    <location>
        <begin position="1"/>
        <end position="10"/>
    </location>
</feature>
<feature type="region of interest" description="Disordered" evidence="1">
    <location>
        <begin position="1"/>
        <end position="65"/>
    </location>
</feature>
<evidence type="ECO:0000256" key="1">
    <source>
        <dbReference type="SAM" id="MobiDB-lite"/>
    </source>
</evidence>
<feature type="compositionally biased region" description="Basic and acidic residues" evidence="1">
    <location>
        <begin position="600"/>
        <end position="611"/>
    </location>
</feature>
<dbReference type="PANTHER" id="PTHR46579:SF1">
    <property type="entry name" value="F5_8 TYPE C DOMAIN-CONTAINING PROTEIN"/>
    <property type="match status" value="1"/>
</dbReference>